<reference evidence="1" key="1">
    <citation type="submission" date="2021-06" db="EMBL/GenBank/DDBJ databases">
        <authorList>
            <person name="Kallberg Y."/>
            <person name="Tangrot J."/>
            <person name="Rosling A."/>
        </authorList>
    </citation>
    <scope>NUCLEOTIDE SEQUENCE</scope>
    <source>
        <strain evidence="1">MA461A</strain>
    </source>
</reference>
<gene>
    <name evidence="1" type="ORF">RPERSI_LOCUS2367</name>
</gene>
<accession>A0ACA9L6I1</accession>
<name>A0ACA9L6I1_9GLOM</name>
<proteinExistence type="predicted"/>
<organism evidence="1 2">
    <name type="scientific">Racocetra persica</name>
    <dbReference type="NCBI Taxonomy" id="160502"/>
    <lineage>
        <taxon>Eukaryota</taxon>
        <taxon>Fungi</taxon>
        <taxon>Fungi incertae sedis</taxon>
        <taxon>Mucoromycota</taxon>
        <taxon>Glomeromycotina</taxon>
        <taxon>Glomeromycetes</taxon>
        <taxon>Diversisporales</taxon>
        <taxon>Gigasporaceae</taxon>
        <taxon>Racocetra</taxon>
    </lineage>
</organism>
<sequence length="107" mass="12277">EGEKELMNQEENSVNSDKDLDLINSENITDINIDAPSRRLYLLSLLLPHDICSRLGTTGKSQITNAKLKMNAAEIYIELLRRVQQEEIEYQDVPKVFTIANWIKKTS</sequence>
<protein>
    <submittedName>
        <fullName evidence="1">19598_t:CDS:1</fullName>
    </submittedName>
</protein>
<keyword evidence="2" id="KW-1185">Reference proteome</keyword>
<evidence type="ECO:0000313" key="1">
    <source>
        <dbReference type="EMBL" id="CAG8513535.1"/>
    </source>
</evidence>
<dbReference type="Proteomes" id="UP000789920">
    <property type="component" value="Unassembled WGS sequence"/>
</dbReference>
<comment type="caution">
    <text evidence="1">The sequence shown here is derived from an EMBL/GenBank/DDBJ whole genome shotgun (WGS) entry which is preliminary data.</text>
</comment>
<evidence type="ECO:0000313" key="2">
    <source>
        <dbReference type="Proteomes" id="UP000789920"/>
    </source>
</evidence>
<dbReference type="EMBL" id="CAJVQC010002568">
    <property type="protein sequence ID" value="CAG8513535.1"/>
    <property type="molecule type" value="Genomic_DNA"/>
</dbReference>
<feature type="non-terminal residue" evidence="1">
    <location>
        <position position="1"/>
    </location>
</feature>